<dbReference type="AlphaFoldDB" id="B9TMN0"/>
<sequence>MPVLVGLDHLVDLLQLVVDRAERPQRVPRRHRDARLARHDRFAARHGRRAVRARADEEATLVRVAALGAVGAVQAEFDAGERSQFHVMPDAEACRLDLVDRGADGHVAGLLGARQAAAPAVDVRQEHAAAVRIAERGLVPRGQIAPAVETGPGDAVQVGVGRVADEAGRRFVAREVVPDPRTGHVAGERPVAAAQAAVDAPGIQRVHGDFRVVADVALEVRAGAGHGHAIDDVRVAQHAHRVVPARAAAHGAFEAGALRVVRVLRMEQ</sequence>
<organism evidence="1 2">
    <name type="scientific">Ricinus communis</name>
    <name type="common">Castor bean</name>
    <dbReference type="NCBI Taxonomy" id="3988"/>
    <lineage>
        <taxon>Eukaryota</taxon>
        <taxon>Viridiplantae</taxon>
        <taxon>Streptophyta</taxon>
        <taxon>Embryophyta</taxon>
        <taxon>Tracheophyta</taxon>
        <taxon>Spermatophyta</taxon>
        <taxon>Magnoliopsida</taxon>
        <taxon>eudicotyledons</taxon>
        <taxon>Gunneridae</taxon>
        <taxon>Pentapetalae</taxon>
        <taxon>rosids</taxon>
        <taxon>fabids</taxon>
        <taxon>Malpighiales</taxon>
        <taxon>Euphorbiaceae</taxon>
        <taxon>Acalyphoideae</taxon>
        <taxon>Acalypheae</taxon>
        <taxon>Ricinus</taxon>
    </lineage>
</organism>
<dbReference type="Proteomes" id="UP000008311">
    <property type="component" value="Unassembled WGS sequence"/>
</dbReference>
<dbReference type="EMBL" id="EQ989573">
    <property type="protein sequence ID" value="EEF22884.1"/>
    <property type="molecule type" value="Genomic_DNA"/>
</dbReference>
<dbReference type="InParanoid" id="B9TMN0"/>
<evidence type="ECO:0000313" key="2">
    <source>
        <dbReference type="Proteomes" id="UP000008311"/>
    </source>
</evidence>
<gene>
    <name evidence="1" type="ORF">RCOM_1805010</name>
</gene>
<proteinExistence type="predicted"/>
<feature type="non-terminal residue" evidence="1">
    <location>
        <position position="268"/>
    </location>
</feature>
<reference evidence="2" key="1">
    <citation type="journal article" date="2010" name="Nat. Biotechnol.">
        <title>Draft genome sequence of the oilseed species Ricinus communis.</title>
        <authorList>
            <person name="Chan A.P."/>
            <person name="Crabtree J."/>
            <person name="Zhao Q."/>
            <person name="Lorenzi H."/>
            <person name="Orvis J."/>
            <person name="Puiu D."/>
            <person name="Melake-Berhan A."/>
            <person name="Jones K.M."/>
            <person name="Redman J."/>
            <person name="Chen G."/>
            <person name="Cahoon E.B."/>
            <person name="Gedil M."/>
            <person name="Stanke M."/>
            <person name="Haas B.J."/>
            <person name="Wortman J.R."/>
            <person name="Fraser-Liggett C.M."/>
            <person name="Ravel J."/>
            <person name="Rabinowicz P.D."/>
        </authorList>
    </citation>
    <scope>NUCLEOTIDE SEQUENCE [LARGE SCALE GENOMIC DNA]</scope>
    <source>
        <strain evidence="2">cv. Hale</strain>
    </source>
</reference>
<accession>B9TMN0</accession>
<keyword evidence="2" id="KW-1185">Reference proteome</keyword>
<name>B9TMN0_RICCO</name>
<evidence type="ECO:0000313" key="1">
    <source>
        <dbReference type="EMBL" id="EEF22884.1"/>
    </source>
</evidence>
<protein>
    <submittedName>
        <fullName evidence="1">Uncharacterized protein</fullName>
    </submittedName>
</protein>